<evidence type="ECO:0000259" key="3">
    <source>
        <dbReference type="Pfam" id="PF13458"/>
    </source>
</evidence>
<dbReference type="EMBL" id="FXTI01000005">
    <property type="protein sequence ID" value="SMO66882.1"/>
    <property type="molecule type" value="Genomic_DNA"/>
</dbReference>
<dbReference type="InterPro" id="IPR028081">
    <property type="entry name" value="Leu-bd"/>
</dbReference>
<keyword evidence="5" id="KW-1185">Reference proteome</keyword>
<dbReference type="PANTHER" id="PTHR47151">
    <property type="entry name" value="LEU/ILE/VAL-BINDING ABC TRANSPORTER SUBUNIT"/>
    <property type="match status" value="1"/>
</dbReference>
<dbReference type="Gene3D" id="3.40.50.2300">
    <property type="match status" value="2"/>
</dbReference>
<dbReference type="AlphaFoldDB" id="A0A521D5J8"/>
<reference evidence="4 5" key="1">
    <citation type="submission" date="2017-05" db="EMBL/GenBank/DDBJ databases">
        <authorList>
            <person name="Varghese N."/>
            <person name="Submissions S."/>
        </authorList>
    </citation>
    <scope>NUCLEOTIDE SEQUENCE [LARGE SCALE GENOMIC DNA]</scope>
    <source>
        <strain evidence="4 5">DSM 45474</strain>
    </source>
</reference>
<keyword evidence="2" id="KW-0732">Signal</keyword>
<proteinExistence type="inferred from homology"/>
<dbReference type="CDD" id="cd06342">
    <property type="entry name" value="PBP1_ABC_LIVBP-like"/>
    <property type="match status" value="1"/>
</dbReference>
<comment type="similarity">
    <text evidence="1">Belongs to the leucine-binding protein family.</text>
</comment>
<dbReference type="RefSeq" id="WP_142505460.1">
    <property type="nucleotide sequence ID" value="NZ_FXTI01000005.1"/>
</dbReference>
<evidence type="ECO:0000313" key="5">
    <source>
        <dbReference type="Proteomes" id="UP000315636"/>
    </source>
</evidence>
<name>A0A521D5J8_9BACL</name>
<dbReference type="SUPFAM" id="SSF53822">
    <property type="entry name" value="Periplasmic binding protein-like I"/>
    <property type="match status" value="1"/>
</dbReference>
<evidence type="ECO:0000256" key="2">
    <source>
        <dbReference type="ARBA" id="ARBA00022729"/>
    </source>
</evidence>
<dbReference type="PANTHER" id="PTHR47151:SF2">
    <property type="entry name" value="AMINO ACID BINDING PROTEIN"/>
    <property type="match status" value="1"/>
</dbReference>
<feature type="domain" description="Leucine-binding protein" evidence="3">
    <location>
        <begin position="26"/>
        <end position="351"/>
    </location>
</feature>
<dbReference type="OrthoDB" id="9783240at2"/>
<dbReference type="InterPro" id="IPR028082">
    <property type="entry name" value="Peripla_BP_I"/>
</dbReference>
<organism evidence="4 5">
    <name type="scientific">Melghirimyces algeriensis</name>
    <dbReference type="NCBI Taxonomy" id="910412"/>
    <lineage>
        <taxon>Bacteria</taxon>
        <taxon>Bacillati</taxon>
        <taxon>Bacillota</taxon>
        <taxon>Bacilli</taxon>
        <taxon>Bacillales</taxon>
        <taxon>Thermoactinomycetaceae</taxon>
        <taxon>Melghirimyces</taxon>
    </lineage>
</organism>
<dbReference type="Proteomes" id="UP000315636">
    <property type="component" value="Unassembled WGS sequence"/>
</dbReference>
<sequence>MCKSIPPLQPLKLLETEKRCKPNRDTIRVGVSGNLGGHTRELCTGFALAVEDWMATFPSFSVEVIWQEDQLDESAPGLAADCLIQQQVHAVIGHLSSTEALKAVKRYQEKQIAFLAPATSHPMLTYPMYKHVLRFYGRDEGLANRMVCFVSQSLGAKRVLIIKEGIQYGQSLSALLQHRLKQIGVQDVQETVWDGDPIDISEDIEAILYAGRYQVGSQVLRWLNQQKVTKPVIMGDDAYIAELPILAGEAGEKTYVVSTDHDPLHPDFPAFLQRYQSRAGLKPGAYSITSYLATKLYLKAAAEVGAENTHAVISRISLNAMHNHSLMGKLLFDSHGNWMNFPWAVYQIRNGEFVKLK</sequence>
<gene>
    <name evidence="4" type="ORF">SAMN06264849_105131</name>
</gene>
<evidence type="ECO:0000313" key="4">
    <source>
        <dbReference type="EMBL" id="SMO66882.1"/>
    </source>
</evidence>
<evidence type="ECO:0000256" key="1">
    <source>
        <dbReference type="ARBA" id="ARBA00010062"/>
    </source>
</evidence>
<accession>A0A521D5J8</accession>
<protein>
    <submittedName>
        <fullName evidence="4">ABC-type branched-chain amino acid transport system, substrate-binding protein</fullName>
    </submittedName>
</protein>
<dbReference type="Pfam" id="PF13458">
    <property type="entry name" value="Peripla_BP_6"/>
    <property type="match status" value="1"/>
</dbReference>